<keyword evidence="4" id="KW-0548">Nucleotidyltransferase</keyword>
<dbReference type="InterPro" id="IPR005771">
    <property type="entry name" value="GalU_uridylyltTrfase_bac/arc"/>
</dbReference>
<evidence type="ECO:0000313" key="7">
    <source>
        <dbReference type="EMBL" id="SVA42627.1"/>
    </source>
</evidence>
<evidence type="ECO:0000256" key="4">
    <source>
        <dbReference type="ARBA" id="ARBA00022695"/>
    </source>
</evidence>
<dbReference type="GO" id="GO:0006011">
    <property type="term" value="P:UDP-alpha-D-glucose metabolic process"/>
    <property type="evidence" value="ECO:0007669"/>
    <property type="project" value="InterPro"/>
</dbReference>
<accession>A0A381VSL3</accession>
<evidence type="ECO:0000259" key="6">
    <source>
        <dbReference type="Pfam" id="PF00483"/>
    </source>
</evidence>
<evidence type="ECO:0000256" key="5">
    <source>
        <dbReference type="ARBA" id="ARBA00048128"/>
    </source>
</evidence>
<comment type="similarity">
    <text evidence="1">Belongs to the UDPGP type 2 family.</text>
</comment>
<protein>
    <recommendedName>
        <fullName evidence="2">UTP--glucose-1-phosphate uridylyltransferase</fullName>
        <ecNumber evidence="2">2.7.7.9</ecNumber>
    </recommendedName>
</protein>
<organism evidence="7">
    <name type="scientific">marine metagenome</name>
    <dbReference type="NCBI Taxonomy" id="408172"/>
    <lineage>
        <taxon>unclassified sequences</taxon>
        <taxon>metagenomes</taxon>
        <taxon>ecological metagenomes</taxon>
    </lineage>
</organism>
<dbReference type="GO" id="GO:0003983">
    <property type="term" value="F:UTP:glucose-1-phosphate uridylyltransferase activity"/>
    <property type="evidence" value="ECO:0007669"/>
    <property type="project" value="UniProtKB-EC"/>
</dbReference>
<dbReference type="EC" id="2.7.7.9" evidence="2"/>
<dbReference type="PANTHER" id="PTHR43197">
    <property type="entry name" value="UTP--GLUCOSE-1-PHOSPHATE URIDYLYLTRANSFERASE"/>
    <property type="match status" value="1"/>
</dbReference>
<reference evidence="7" key="1">
    <citation type="submission" date="2018-05" db="EMBL/GenBank/DDBJ databases">
        <authorList>
            <person name="Lanie J.A."/>
            <person name="Ng W.-L."/>
            <person name="Kazmierczak K.M."/>
            <person name="Andrzejewski T.M."/>
            <person name="Davidsen T.M."/>
            <person name="Wayne K.J."/>
            <person name="Tettelin H."/>
            <person name="Glass J.I."/>
            <person name="Rusch D."/>
            <person name="Podicherti R."/>
            <person name="Tsui H.-C.T."/>
            <person name="Winkler M.E."/>
        </authorList>
    </citation>
    <scope>NUCLEOTIDE SEQUENCE</scope>
</reference>
<feature type="domain" description="Nucleotidyl transferase" evidence="6">
    <location>
        <begin position="5"/>
        <end position="123"/>
    </location>
</feature>
<evidence type="ECO:0000256" key="3">
    <source>
        <dbReference type="ARBA" id="ARBA00022679"/>
    </source>
</evidence>
<evidence type="ECO:0000256" key="2">
    <source>
        <dbReference type="ARBA" id="ARBA00012415"/>
    </source>
</evidence>
<comment type="catalytic activity">
    <reaction evidence="5">
        <text>alpha-D-glucose 1-phosphate + UTP + H(+) = UDP-alpha-D-glucose + diphosphate</text>
        <dbReference type="Rhea" id="RHEA:19889"/>
        <dbReference type="ChEBI" id="CHEBI:15378"/>
        <dbReference type="ChEBI" id="CHEBI:33019"/>
        <dbReference type="ChEBI" id="CHEBI:46398"/>
        <dbReference type="ChEBI" id="CHEBI:58601"/>
        <dbReference type="ChEBI" id="CHEBI:58885"/>
        <dbReference type="EC" id="2.7.7.9"/>
    </reaction>
</comment>
<proteinExistence type="inferred from homology"/>
<feature type="non-terminal residue" evidence="7">
    <location>
        <position position="125"/>
    </location>
</feature>
<name>A0A381VSL3_9ZZZZ</name>
<dbReference type="EMBL" id="UINC01009507">
    <property type="protein sequence ID" value="SVA42627.1"/>
    <property type="molecule type" value="Genomic_DNA"/>
</dbReference>
<dbReference type="InterPro" id="IPR029044">
    <property type="entry name" value="Nucleotide-diphossugar_trans"/>
</dbReference>
<dbReference type="AlphaFoldDB" id="A0A381VSL3"/>
<dbReference type="Pfam" id="PF00483">
    <property type="entry name" value="NTP_transferase"/>
    <property type="match status" value="1"/>
</dbReference>
<gene>
    <name evidence="7" type="ORF">METZ01_LOCUS95481</name>
</gene>
<dbReference type="Gene3D" id="3.90.550.10">
    <property type="entry name" value="Spore Coat Polysaccharide Biosynthesis Protein SpsA, Chain A"/>
    <property type="match status" value="1"/>
</dbReference>
<sequence>MRISKAVIPVAGLGTRFLPGSISIPKSMIPVFDKPPIHFCVEEASKAGIDHIVIVASEGQHAVLKYFEKRLDLEKAASDKKDFEMLSILQEIPELADISVVIQKEQLGLGHAKLQARNSIGSQPF</sequence>
<evidence type="ECO:0000256" key="1">
    <source>
        <dbReference type="ARBA" id="ARBA00006890"/>
    </source>
</evidence>
<keyword evidence="3" id="KW-0808">Transferase</keyword>
<dbReference type="PANTHER" id="PTHR43197:SF1">
    <property type="entry name" value="UTP--GLUCOSE-1-PHOSPHATE URIDYLYLTRANSFERASE"/>
    <property type="match status" value="1"/>
</dbReference>
<dbReference type="InterPro" id="IPR005835">
    <property type="entry name" value="NTP_transferase_dom"/>
</dbReference>
<dbReference type="SUPFAM" id="SSF53448">
    <property type="entry name" value="Nucleotide-diphospho-sugar transferases"/>
    <property type="match status" value="1"/>
</dbReference>